<dbReference type="Proteomes" id="UP001183420">
    <property type="component" value="Unassembled WGS sequence"/>
</dbReference>
<organism evidence="3 4">
    <name type="scientific">Streptomyces millisiae</name>
    <dbReference type="NCBI Taxonomy" id="3075542"/>
    <lineage>
        <taxon>Bacteria</taxon>
        <taxon>Bacillati</taxon>
        <taxon>Actinomycetota</taxon>
        <taxon>Actinomycetes</taxon>
        <taxon>Kitasatosporales</taxon>
        <taxon>Streptomycetaceae</taxon>
        <taxon>Streptomyces</taxon>
    </lineage>
</organism>
<evidence type="ECO:0000256" key="1">
    <source>
        <dbReference type="SAM" id="MobiDB-lite"/>
    </source>
</evidence>
<keyword evidence="4" id="KW-1185">Reference proteome</keyword>
<evidence type="ECO:0000256" key="2">
    <source>
        <dbReference type="SAM" id="Phobius"/>
    </source>
</evidence>
<feature type="transmembrane region" description="Helical" evidence="2">
    <location>
        <begin position="110"/>
        <end position="128"/>
    </location>
</feature>
<proteinExistence type="predicted"/>
<accession>A0ABU2LNV9</accession>
<gene>
    <name evidence="3" type="ORF">RNC47_13120</name>
</gene>
<evidence type="ECO:0008006" key="5">
    <source>
        <dbReference type="Google" id="ProtNLM"/>
    </source>
</evidence>
<feature type="region of interest" description="Disordered" evidence="1">
    <location>
        <begin position="267"/>
        <end position="318"/>
    </location>
</feature>
<sequence>MQTQMALIATYAFTILLPLVLVTLVLTSVWTGWVTVMAMHTYLDQPGSLPGAMWAVPVAVQAFIIVGEATMVLNSILRRRWIMASGAAATAAGYGVEVGAHVYYGDGIDTVITMVVAAVACGGGWALVAGLMDRGVEIADCGAARAERSPLVGADSTRAQGFVGPTPTSVAPTKTDRGTGATPTPAVCLPEATSAAIETPSSAADDSPGETPTKAKAGARRSRRELLRQVEALAPGRPTLSPNFVANRVGVSWSSARSLLAELGRLADADPRSQERADRSEPARSTLSPGRPPWSPPPPPRHAWGTTSPATRSRTRNP</sequence>
<feature type="region of interest" description="Disordered" evidence="1">
    <location>
        <begin position="155"/>
        <end position="223"/>
    </location>
</feature>
<feature type="compositionally biased region" description="Basic and acidic residues" evidence="1">
    <location>
        <begin position="267"/>
        <end position="282"/>
    </location>
</feature>
<evidence type="ECO:0000313" key="3">
    <source>
        <dbReference type="EMBL" id="MDT0319279.1"/>
    </source>
</evidence>
<keyword evidence="2" id="KW-1133">Transmembrane helix</keyword>
<feature type="transmembrane region" description="Helical" evidence="2">
    <location>
        <begin position="7"/>
        <end position="33"/>
    </location>
</feature>
<comment type="caution">
    <text evidence="3">The sequence shown here is derived from an EMBL/GenBank/DDBJ whole genome shotgun (WGS) entry which is preliminary data.</text>
</comment>
<protein>
    <recommendedName>
        <fullName evidence="5">DUF2637 domain-containing protein</fullName>
    </recommendedName>
</protein>
<feature type="transmembrane region" description="Helical" evidence="2">
    <location>
        <begin position="81"/>
        <end position="104"/>
    </location>
</feature>
<name>A0ABU2LNV9_9ACTN</name>
<dbReference type="EMBL" id="JAVREM010000012">
    <property type="protein sequence ID" value="MDT0319279.1"/>
    <property type="molecule type" value="Genomic_DNA"/>
</dbReference>
<feature type="compositionally biased region" description="Pro residues" evidence="1">
    <location>
        <begin position="290"/>
        <end position="301"/>
    </location>
</feature>
<dbReference type="RefSeq" id="WP_311598482.1">
    <property type="nucleotide sequence ID" value="NZ_JAVREM010000012.1"/>
</dbReference>
<evidence type="ECO:0000313" key="4">
    <source>
        <dbReference type="Proteomes" id="UP001183420"/>
    </source>
</evidence>
<keyword evidence="2" id="KW-0472">Membrane</keyword>
<feature type="transmembrane region" description="Helical" evidence="2">
    <location>
        <begin position="53"/>
        <end position="74"/>
    </location>
</feature>
<keyword evidence="2" id="KW-0812">Transmembrane</keyword>
<reference evidence="4" key="1">
    <citation type="submission" date="2023-07" db="EMBL/GenBank/DDBJ databases">
        <title>30 novel species of actinomycetes from the DSMZ collection.</title>
        <authorList>
            <person name="Nouioui I."/>
        </authorList>
    </citation>
    <scope>NUCLEOTIDE SEQUENCE [LARGE SCALE GENOMIC DNA]</scope>
    <source>
        <strain evidence="4">DSM 44918</strain>
    </source>
</reference>